<dbReference type="RefSeq" id="WP_353646205.1">
    <property type="nucleotide sequence ID" value="NZ_CP159255.1"/>
</dbReference>
<geneLocation type="plasmid" evidence="2">
    <name>pMk2240B</name>
</geneLocation>
<evidence type="ECO:0000313" key="2">
    <source>
        <dbReference type="EMBL" id="XCG51943.1"/>
    </source>
</evidence>
<keyword evidence="1" id="KW-1133">Transmembrane helix</keyword>
<evidence type="ECO:0000256" key="1">
    <source>
        <dbReference type="SAM" id="Phobius"/>
    </source>
</evidence>
<dbReference type="EMBL" id="CP159255">
    <property type="protein sequence ID" value="XCG51943.1"/>
    <property type="molecule type" value="Genomic_DNA"/>
</dbReference>
<keyword evidence="1" id="KW-0472">Membrane</keyword>
<reference evidence="2" key="1">
    <citation type="submission" date="2024-06" db="EMBL/GenBank/DDBJ databases">
        <title>Mesorhizobium karijinii sp. nov., a symbiont of the iconic Swainsona formosa from arid Australia.</title>
        <authorList>
            <person name="Hill Y.J."/>
            <person name="Watkin E.L.J."/>
            <person name="O'Hara G.W."/>
            <person name="Terpolilli J."/>
            <person name="Tye M.L."/>
            <person name="Kohlmeier M.G."/>
        </authorList>
    </citation>
    <scope>NUCLEOTIDE SEQUENCE</scope>
    <source>
        <strain evidence="2">WSM2240</strain>
        <plasmid evidence="2">pMk2240B</plasmid>
    </source>
</reference>
<dbReference type="AlphaFoldDB" id="A0AAU8CYM0"/>
<feature type="transmembrane region" description="Helical" evidence="1">
    <location>
        <begin position="36"/>
        <end position="54"/>
    </location>
</feature>
<proteinExistence type="predicted"/>
<organism evidence="2">
    <name type="scientific">Mesorhizobium sp. WSM2240</name>
    <dbReference type="NCBI Taxonomy" id="3228851"/>
    <lineage>
        <taxon>Bacteria</taxon>
        <taxon>Pseudomonadati</taxon>
        <taxon>Pseudomonadota</taxon>
        <taxon>Alphaproteobacteria</taxon>
        <taxon>Hyphomicrobiales</taxon>
        <taxon>Phyllobacteriaceae</taxon>
        <taxon>Mesorhizobium</taxon>
    </lineage>
</organism>
<accession>A0AAU8CYM0</accession>
<keyword evidence="2" id="KW-0614">Plasmid</keyword>
<gene>
    <name evidence="2" type="ORF">ABVK50_29210</name>
</gene>
<sequence length="70" mass="7869">MTMPDSHYNRPMTIVQAEGLEAQKQAERDLADLHSGHGWAVAAIIFLLALTWLCNRFPALGDLLLSLWYS</sequence>
<protein>
    <submittedName>
        <fullName evidence="2">Uncharacterized protein</fullName>
    </submittedName>
</protein>
<name>A0AAU8CYM0_9HYPH</name>
<keyword evidence="1" id="KW-0812">Transmembrane</keyword>